<dbReference type="Pfam" id="PF00271">
    <property type="entry name" value="Helicase_C"/>
    <property type="match status" value="1"/>
</dbReference>
<dbReference type="InterPro" id="IPR011545">
    <property type="entry name" value="DEAD/DEAH_box_helicase_dom"/>
</dbReference>
<comment type="similarity">
    <text evidence="1">Belongs to the helicase family. RecQ subfamily.</text>
</comment>
<reference evidence="8" key="1">
    <citation type="submission" date="2013-07" db="EMBL/GenBank/DDBJ databases">
        <title>The genome of an arbuscular mycorrhizal fungus provides insights into the evolution of the oldest plant symbiosis.</title>
        <authorList>
            <consortium name="DOE Joint Genome Institute"/>
            <person name="Tisserant E."/>
            <person name="Malbreil M."/>
            <person name="Kuo A."/>
            <person name="Kohler A."/>
            <person name="Symeonidi A."/>
            <person name="Balestrini R."/>
            <person name="Charron P."/>
            <person name="Duensing N."/>
            <person name="Frei-dit-Frey N."/>
            <person name="Gianinazzi-Pearson V."/>
            <person name="Gilbert B."/>
            <person name="Handa Y."/>
            <person name="Hijri M."/>
            <person name="Kaul R."/>
            <person name="Kawaguchi M."/>
            <person name="Krajinski F."/>
            <person name="Lammers P."/>
            <person name="Lapierre D."/>
            <person name="Masclaux F.G."/>
            <person name="Murat C."/>
            <person name="Morin E."/>
            <person name="Ndikumana S."/>
            <person name="Pagni M."/>
            <person name="Petitpierre D."/>
            <person name="Requena N."/>
            <person name="Rosikiewicz P."/>
            <person name="Riley R."/>
            <person name="Saito K."/>
            <person name="San Clemente H."/>
            <person name="Shapiro H."/>
            <person name="van Tuinen D."/>
            <person name="Becard G."/>
            <person name="Bonfante P."/>
            <person name="Paszkowski U."/>
            <person name="Shachar-Hill Y."/>
            <person name="Young J.P."/>
            <person name="Sanders I.R."/>
            <person name="Henrissat B."/>
            <person name="Rensing S.A."/>
            <person name="Grigoriev I.V."/>
            <person name="Corradi N."/>
            <person name="Roux C."/>
            <person name="Martin F."/>
        </authorList>
    </citation>
    <scope>NUCLEOTIDE SEQUENCE</scope>
    <source>
        <strain evidence="8">DAOM 197198</strain>
    </source>
</reference>
<dbReference type="SMART" id="SM00490">
    <property type="entry name" value="HELICc"/>
    <property type="match status" value="1"/>
</dbReference>
<dbReference type="SMART" id="SM00487">
    <property type="entry name" value="DEXDc"/>
    <property type="match status" value="1"/>
</dbReference>
<dbReference type="HOGENOM" id="CLU_005485_0_0_1"/>
<organism evidence="8">
    <name type="scientific">Rhizophagus irregularis (strain DAOM 181602 / DAOM 197198 / MUCL 43194)</name>
    <name type="common">Arbuscular mycorrhizal fungus</name>
    <name type="synonym">Glomus intraradices</name>
    <dbReference type="NCBI Taxonomy" id="747089"/>
    <lineage>
        <taxon>Eukaryota</taxon>
        <taxon>Fungi</taxon>
        <taxon>Fungi incertae sedis</taxon>
        <taxon>Mucoromycota</taxon>
        <taxon>Glomeromycotina</taxon>
        <taxon>Glomeromycetes</taxon>
        <taxon>Glomerales</taxon>
        <taxon>Glomeraceae</taxon>
        <taxon>Rhizophagus</taxon>
    </lineage>
</organism>
<dbReference type="InterPro" id="IPR027417">
    <property type="entry name" value="P-loop_NTPase"/>
</dbReference>
<dbReference type="eggNOG" id="KOG0351">
    <property type="taxonomic scope" value="Eukaryota"/>
</dbReference>
<evidence type="ECO:0000256" key="2">
    <source>
        <dbReference type="ARBA" id="ARBA00022741"/>
    </source>
</evidence>
<dbReference type="GO" id="GO:0000724">
    <property type="term" value="P:double-strand break repair via homologous recombination"/>
    <property type="evidence" value="ECO:0007669"/>
    <property type="project" value="TreeGrafter"/>
</dbReference>
<dbReference type="VEuPathDB" id="FungiDB:RhiirFUN_008770"/>
<dbReference type="Pfam" id="PF00270">
    <property type="entry name" value="DEAD"/>
    <property type="match status" value="1"/>
</dbReference>
<evidence type="ECO:0000256" key="1">
    <source>
        <dbReference type="ARBA" id="ARBA00005446"/>
    </source>
</evidence>
<dbReference type="GO" id="GO:0005737">
    <property type="term" value="C:cytoplasm"/>
    <property type="evidence" value="ECO:0007669"/>
    <property type="project" value="TreeGrafter"/>
</dbReference>
<keyword evidence="3" id="KW-0067">ATP-binding</keyword>
<comment type="catalytic activity">
    <reaction evidence="4">
        <text>Couples ATP hydrolysis with the unwinding of duplex DNA by translocating in the 3'-5' direction.</text>
        <dbReference type="EC" id="5.6.2.4"/>
    </reaction>
</comment>
<dbReference type="PROSITE" id="PS51192">
    <property type="entry name" value="HELICASE_ATP_BIND_1"/>
    <property type="match status" value="1"/>
</dbReference>
<dbReference type="EC" id="5.6.2.4" evidence="5"/>
<dbReference type="SUPFAM" id="SSF52540">
    <property type="entry name" value="P-loop containing nucleoside triphosphate hydrolases"/>
    <property type="match status" value="1"/>
</dbReference>
<feature type="domain" description="Helicase C-terminal" evidence="7">
    <location>
        <begin position="973"/>
        <end position="1145"/>
    </location>
</feature>
<dbReference type="PROSITE" id="PS51194">
    <property type="entry name" value="HELICASE_CTER"/>
    <property type="match status" value="1"/>
</dbReference>
<dbReference type="InterPro" id="IPR001650">
    <property type="entry name" value="Helicase_C-like"/>
</dbReference>
<dbReference type="GO" id="GO:0043138">
    <property type="term" value="F:3'-5' DNA helicase activity"/>
    <property type="evidence" value="ECO:0007669"/>
    <property type="project" value="UniProtKB-EC"/>
</dbReference>
<dbReference type="VEuPathDB" id="FungiDB:RhiirFUN_000140"/>
<sequence>MPSHAWYTTLVAQDPHNRHAVQWSNGSWTVIDYSAGLHVLDLHNEAKAFDFTTKNISNEERNHNAGYIYFRIQEEERSLIPLLPGYVAFTTAGKNRFKLSILESNNQLLFFWEEFGLDVSYSNRKAHGVERLAFHCMLKKYNLESNTTIRSILGLYDPQVINKLQRLVYEKFPLRYPTIFQMESPAVLSENLQNNAKKKEETLHQKITTINNKSENTIETDDIIALNDAEIQKSVEKELEEKRLGSVIFMSTSQYLSMLLSLPCPNCLDIIASNRTFYTRVSGFSVSCVITCHLCKASTQYSNEDSGVKYSNLVAEAALAGGINRNSFQTALATIGVTNQCSEKSFYNYQARMCKPIIDSAKFSSDIILREILDNLESAHLPGQEKVLPVGFDCSWSHARNAHQASGEFLYLGDLPGYNYQPVIGFHTVEHSRVIRKSENDSSKIIYNGNFSGTSRQMEHAILLVLLNDIMPILEQTDFTLHVCVDGDLETNRTLACIPAVGRIFADLKHISKNIRKNLMKKQYSRWHSFEQHIMRYFNSCIFSAGLQRKLNQDNAPTEEETRYIQVEGLIRHLLDDHSICWSDVCWIKDNPELQLQDPTLKNYTQTEIENFRSVITTIFRVPSGQGIVTTLRTSHNETFNRKILKYLDKWIDYWASYSTRHALAVLDQNEGLDVMISKVHTAATEKEFSHSDICNILKFVKERSQKELVSYKSKTPDQIHKDTFWPSFGNILRDFDVIVKCVACHAFAKKSARGLCGICSFYVDAGQMEAIIAYLNGKDTFVSMKTGGGKTLCYAISAICFKGLTIVFSPLKALMDDQKRELINAGIPCATLYANLVQGASIQEKIFEEIACGLIKILFVTPEKLASNQGFCKFITRIYEQKKVQFVIDEAHCILAYQDFREAWGRLGMLKKNWILAPIMLLTATCTRLEVDEICTNLSIENNSFALIRGSTSHRSEIVFNVRERKEIRDQYITEIISIINDNLHGRIIMYCATHSSCEYLYNKLQENLNNISIDYFHGGLRDNERETAMNNWKSNSTQIMIATSAFGMGVNSNNEAGRAGRDGNTAIHFIFYNKKDIRTNYSIIAEHRETANINIEEQRLINKLKHATKKIFEVFYYCNSQYECRQQLIWKYQAWPDEQKPPTCEMCNNCVKRITDKPKLLDGKEEIMKLLEVVEYLTQETGEQISPEDIIDVFRGGKTAKIKQKNWDTLHVYPTEERRVLKTKELVQFALTDLVVRGLVQEEIILRKPSENRGLSSSIVVIGVVPGAQASVNMQTWHYFVK</sequence>
<protein>
    <recommendedName>
        <fullName evidence="5">DNA 3'-5' helicase</fullName>
        <ecNumber evidence="5">5.6.2.4</ecNumber>
    </recommendedName>
</protein>
<dbReference type="PANTHER" id="PTHR13710">
    <property type="entry name" value="DNA HELICASE RECQ FAMILY MEMBER"/>
    <property type="match status" value="1"/>
</dbReference>
<dbReference type="InterPro" id="IPR036388">
    <property type="entry name" value="WH-like_DNA-bd_sf"/>
</dbReference>
<accession>U9V318</accession>
<feature type="domain" description="Helicase ATP-binding" evidence="6">
    <location>
        <begin position="772"/>
        <end position="945"/>
    </location>
</feature>
<evidence type="ECO:0000259" key="7">
    <source>
        <dbReference type="PROSITE" id="PS51194"/>
    </source>
</evidence>
<keyword evidence="2" id="KW-0547">Nucleotide-binding</keyword>
<dbReference type="PANTHER" id="PTHR13710:SF149">
    <property type="entry name" value="ATP-DEPENDENT DNA HELICASE TLH2"/>
    <property type="match status" value="1"/>
</dbReference>
<dbReference type="Pfam" id="PF09382">
    <property type="entry name" value="RQC"/>
    <property type="match status" value="1"/>
</dbReference>
<evidence type="ECO:0000259" key="6">
    <source>
        <dbReference type="PROSITE" id="PS51192"/>
    </source>
</evidence>
<dbReference type="EMBL" id="KI275716">
    <property type="protein sequence ID" value="ESA22286.1"/>
    <property type="molecule type" value="Genomic_DNA"/>
</dbReference>
<evidence type="ECO:0000256" key="5">
    <source>
        <dbReference type="ARBA" id="ARBA00034808"/>
    </source>
</evidence>
<gene>
    <name evidence="8" type="ORF">GLOINDRAFT_16583</name>
</gene>
<dbReference type="GO" id="GO:0006260">
    <property type="term" value="P:DNA replication"/>
    <property type="evidence" value="ECO:0007669"/>
    <property type="project" value="InterPro"/>
</dbReference>
<dbReference type="InterPro" id="IPR014001">
    <property type="entry name" value="Helicase_ATP-bd"/>
</dbReference>
<name>U9V318_RHIID</name>
<dbReference type="GO" id="GO:0003676">
    <property type="term" value="F:nucleic acid binding"/>
    <property type="evidence" value="ECO:0007669"/>
    <property type="project" value="InterPro"/>
</dbReference>
<dbReference type="GO" id="GO:0005694">
    <property type="term" value="C:chromosome"/>
    <property type="evidence" value="ECO:0007669"/>
    <property type="project" value="TreeGrafter"/>
</dbReference>
<dbReference type="InterPro" id="IPR018982">
    <property type="entry name" value="RQC_domain"/>
</dbReference>
<dbReference type="Gene3D" id="1.10.10.10">
    <property type="entry name" value="Winged helix-like DNA-binding domain superfamily/Winged helix DNA-binding domain"/>
    <property type="match status" value="1"/>
</dbReference>
<dbReference type="GO" id="GO:0005524">
    <property type="term" value="F:ATP binding"/>
    <property type="evidence" value="ECO:0007669"/>
    <property type="project" value="UniProtKB-KW"/>
</dbReference>
<dbReference type="GO" id="GO:0009378">
    <property type="term" value="F:four-way junction helicase activity"/>
    <property type="evidence" value="ECO:0007669"/>
    <property type="project" value="TreeGrafter"/>
</dbReference>
<evidence type="ECO:0000256" key="3">
    <source>
        <dbReference type="ARBA" id="ARBA00022840"/>
    </source>
</evidence>
<dbReference type="GO" id="GO:0005634">
    <property type="term" value="C:nucleus"/>
    <property type="evidence" value="ECO:0007669"/>
    <property type="project" value="TreeGrafter"/>
</dbReference>
<proteinExistence type="inferred from homology"/>
<evidence type="ECO:0000256" key="4">
    <source>
        <dbReference type="ARBA" id="ARBA00034617"/>
    </source>
</evidence>
<evidence type="ECO:0000313" key="8">
    <source>
        <dbReference type="EMBL" id="ESA22286.1"/>
    </source>
</evidence>
<dbReference type="Gene3D" id="3.40.50.300">
    <property type="entry name" value="P-loop containing nucleotide triphosphate hydrolases"/>
    <property type="match status" value="2"/>
</dbReference>
<dbReference type="CDD" id="cd17920">
    <property type="entry name" value="DEXHc_RecQ"/>
    <property type="match status" value="1"/>
</dbReference>